<protein>
    <submittedName>
        <fullName evidence="2">Uncharacterized protein</fullName>
    </submittedName>
</protein>
<proteinExistence type="predicted"/>
<dbReference type="AlphaFoldDB" id="K5VR34"/>
<accession>K5VR34</accession>
<dbReference type="OrthoDB" id="4748970at2759"/>
<sequence>MFHSEAALAYAAQLRNHGHGEPLWQPEPSKYGEVLIGDVGFIEDGCFYRLFNCTLAADDPINSGFVPHGYVPLEYNEWALLQTRENYLPPKPIYSKSISQFKSEAGAAADFAVVQVRMQKPGGSDPRSRFGRHLISRASESTIHEYVRMNHASWHAFAVDQGRMIAPEDVVLWAVAAVANHGKSHAISFGAEGGIASAEFAVEHSAEAVMSVSQRSGPKRDSARTSEDSLGNMRDQCLFVRYYKVKYRRFLPMKIVAEAEPKEGDASEGSGDGCSPGGQLTPVIRGHDGAHLRVLVMGSPTLAMSRSTSEDYVIDVEEMPSGRKLRDALDDLLDYILECSDASSAIVTHDDLSLLGINSDEDSPGSIMTALMSLHPQTVVDAHGGKSKDSDSFVVGCIVTETAEPSFNVLSDLPNRDIVGGLDPLASFDENSPNISITEEYNPAEYNIPNSSGVITFDEHFMSVVDSVNLQASVSNTPPSYNNAPLPSAYDHAPTASSNGASNDHSRAFSSSSYMHPNSPPLNSLTQNFESMHFESPSWPTSWLPPDGRSPPVQQQQKTELPAQLVILDISSPATAVHDESSTTNAPEDDGMSTGPQLHVVPAMSVSGGGATPLLQQGVLFTYGPLLCGNGRGLSANVTPNLGLCHVYTSWVSRSLPVAAHCIVCTR</sequence>
<dbReference type="KEGG" id="pco:PHACADRAFT_33578"/>
<dbReference type="EMBL" id="JH930510">
    <property type="protein sequence ID" value="EKM49200.1"/>
    <property type="molecule type" value="Genomic_DNA"/>
</dbReference>
<keyword evidence="3" id="KW-1185">Reference proteome</keyword>
<organism evidence="2 3">
    <name type="scientific">Phanerochaete carnosa (strain HHB-10118-sp)</name>
    <name type="common">White-rot fungus</name>
    <name type="synonym">Peniophora carnosa</name>
    <dbReference type="NCBI Taxonomy" id="650164"/>
    <lineage>
        <taxon>Eukaryota</taxon>
        <taxon>Fungi</taxon>
        <taxon>Dikarya</taxon>
        <taxon>Basidiomycota</taxon>
        <taxon>Agaricomycotina</taxon>
        <taxon>Agaricomycetes</taxon>
        <taxon>Polyporales</taxon>
        <taxon>Phanerochaetaceae</taxon>
        <taxon>Phanerochaete</taxon>
    </lineage>
</organism>
<reference evidence="2 3" key="1">
    <citation type="journal article" date="2012" name="BMC Genomics">
        <title>Comparative genomics of the white-rot fungi, Phanerochaete carnosa and P. chrysosporium, to elucidate the genetic basis of the distinct wood types they colonize.</title>
        <authorList>
            <person name="Suzuki H."/>
            <person name="MacDonald J."/>
            <person name="Syed K."/>
            <person name="Salamov A."/>
            <person name="Hori C."/>
            <person name="Aerts A."/>
            <person name="Henrissat B."/>
            <person name="Wiebenga A."/>
            <person name="vanKuyk P.A."/>
            <person name="Barry K."/>
            <person name="Lindquist E."/>
            <person name="LaButti K."/>
            <person name="Lapidus A."/>
            <person name="Lucas S."/>
            <person name="Coutinho P."/>
            <person name="Gong Y."/>
            <person name="Samejima M."/>
            <person name="Mahadevan R."/>
            <person name="Abou-Zaid M."/>
            <person name="de Vries R.P."/>
            <person name="Igarashi K."/>
            <person name="Yadav J.S."/>
            <person name="Grigoriev I.V."/>
            <person name="Master E.R."/>
        </authorList>
    </citation>
    <scope>NUCLEOTIDE SEQUENCE [LARGE SCALE GENOMIC DNA]</scope>
    <source>
        <strain evidence="2 3">HHB-10118-sp</strain>
    </source>
</reference>
<dbReference type="InParanoid" id="K5VR34"/>
<evidence type="ECO:0000313" key="3">
    <source>
        <dbReference type="Proteomes" id="UP000008370"/>
    </source>
</evidence>
<dbReference type="Proteomes" id="UP000008370">
    <property type="component" value="Unassembled WGS sequence"/>
</dbReference>
<gene>
    <name evidence="2" type="ORF">PHACADRAFT_33578</name>
</gene>
<feature type="region of interest" description="Disordered" evidence="1">
    <location>
        <begin position="479"/>
        <end position="526"/>
    </location>
</feature>
<feature type="region of interest" description="Disordered" evidence="1">
    <location>
        <begin position="536"/>
        <end position="555"/>
    </location>
</feature>
<evidence type="ECO:0000313" key="2">
    <source>
        <dbReference type="EMBL" id="EKM49200.1"/>
    </source>
</evidence>
<dbReference type="RefSeq" id="XP_007402246.1">
    <property type="nucleotide sequence ID" value="XM_007402184.1"/>
</dbReference>
<evidence type="ECO:0000256" key="1">
    <source>
        <dbReference type="SAM" id="MobiDB-lite"/>
    </source>
</evidence>
<name>K5VR34_PHACS</name>
<feature type="compositionally biased region" description="Polar residues" evidence="1">
    <location>
        <begin position="495"/>
        <end position="526"/>
    </location>
</feature>
<dbReference type="HOGENOM" id="CLU_411669_0_0_1"/>
<dbReference type="GeneID" id="18919824"/>